<dbReference type="SUPFAM" id="SSF52058">
    <property type="entry name" value="L domain-like"/>
    <property type="match status" value="3"/>
</dbReference>
<gene>
    <name evidence="3" type="ORF">HINF_LOCUS15334</name>
    <name evidence="4" type="ORF">HINF_LOCUS43399</name>
</gene>
<sequence length="1220" mass="140809">MSEQKCYLVSKLEDLRSKEIEKYVNISIVNIYFKKLDHIPVHIQVLKINSCSLQSLKNLCNLVNLKHLDIRDNLINDISEIIVHQELTYLDITNNYVILIDPIAALKKLVSLHTNNNMILNFEPVISHENFLPSWISPQQLLQPEDVANTLTPGSTNQNVNNLINVENEKRENSEYRFKMITLVSPLVQNNKLNIQNESKIYNLLFSDYLRIDTLSLNNCPNVCFDQVPVKIKHLSIVNCGLIKIDGVEKMSQLEYIDLSGNNLVKCEVLKDMKQLKAINLTNNKVIDLKHIREFIQYQNVLVSKQAKPRIADYKQYLGQEATEAQVQEMVAEMEENAVSNEEIIYDTEMLQKYKDKVKNGVLEINRDQILKSTQFTDLIGNNKVAELRVTSCYNIMLDRCPKSSVKSLTINKCNLKDINGIQVMAQLTQLNLSLNQISDISLLAPLTNLTALDLGQNNIECASVLSNLKQLVSLDLSENLIAELSSLRNLLNLQILDVSYNKIKSINDLAALSNMEQLNITQTNTCNIDSLAKMTKMTHLLMNSNKIISIQILDKFTELYDLRLENNFIQDFEPIAKLKFANKNWIRQQKVPTETDFMNAFNCNQFEVSKIINKNKEKKEMSDNKYFLIKKYENQVVNNSLKVNGETELNNLQFTDVLKLTELESVNSQTIYFAEDQVPTLLLKLKLNNCTFKDFNMNLNPITGIYQMEQLVELDLSFNKIREVSEIGNLKNLKKLFLQNNVIYRINELRNLAKLTHVNISNNKIIFSEPLNFLKIELLIDNNIVIDNFTLKNQQQPQFIDYQNYMGPNNTEDQVNELSTLVPFDHYYNQQITQKYSAAVKNSVLSIMNDQVLRDFGFTSDINVTTLILHNCQYVKLPQNLNNLKTRYTDVQLNKIPQLITSLTFSDCNLTNLDGLQFLEHLQNIRLINNNFDSIQEIKLPIIITSLFIDNCGVPDLTGIDLLKQLQELQLLNNNFNSINPLFNLTNITSLTINNSKITNIIGIQIMKQLTYLNLKDNQIVIIEPVKQLPNLKQLLLDKNFIHDLNTLTTHQNYTLEWIGHQKQTSDADIQNYLTDINSTSNLNDLKMVLLQKKVKTDELIEQYDLRTKYQPQVKNGLLTINDNSNIKNIYFVDWLEINNLVLNNCSSLEFNLTPTKITLLNVKFVQTNGFNRNYEHETVINAYISQQLLNQLHQTCIQFIINNFVNCEQHNNNKYSWN</sequence>
<dbReference type="Proteomes" id="UP001642409">
    <property type="component" value="Unassembled WGS sequence"/>
</dbReference>
<evidence type="ECO:0008006" key="6">
    <source>
        <dbReference type="Google" id="ProtNLM"/>
    </source>
</evidence>
<evidence type="ECO:0000256" key="2">
    <source>
        <dbReference type="ARBA" id="ARBA00022737"/>
    </source>
</evidence>
<evidence type="ECO:0000256" key="1">
    <source>
        <dbReference type="ARBA" id="ARBA00022614"/>
    </source>
</evidence>
<keyword evidence="1" id="KW-0433">Leucine-rich repeat</keyword>
<accession>A0AA86NXF6</accession>
<dbReference type="SMART" id="SM00365">
    <property type="entry name" value="LRR_SD22"/>
    <property type="match status" value="12"/>
</dbReference>
<reference evidence="4 5" key="2">
    <citation type="submission" date="2024-07" db="EMBL/GenBank/DDBJ databases">
        <authorList>
            <person name="Akdeniz Z."/>
        </authorList>
    </citation>
    <scope>NUCLEOTIDE SEQUENCE [LARGE SCALE GENOMIC DNA]</scope>
</reference>
<evidence type="ECO:0000313" key="4">
    <source>
        <dbReference type="EMBL" id="CAL6049545.1"/>
    </source>
</evidence>
<name>A0AA86NXF6_9EUKA</name>
<evidence type="ECO:0000313" key="5">
    <source>
        <dbReference type="Proteomes" id="UP001642409"/>
    </source>
</evidence>
<dbReference type="PANTHER" id="PTHR46652">
    <property type="entry name" value="LEUCINE-RICH REPEAT AND IQ DOMAIN-CONTAINING PROTEIN 1-RELATED"/>
    <property type="match status" value="1"/>
</dbReference>
<keyword evidence="2" id="KW-0677">Repeat</keyword>
<comment type="caution">
    <text evidence="3">The sequence shown here is derived from an EMBL/GenBank/DDBJ whole genome shotgun (WGS) entry which is preliminary data.</text>
</comment>
<dbReference type="InterPro" id="IPR003591">
    <property type="entry name" value="Leu-rich_rpt_typical-subtyp"/>
</dbReference>
<dbReference type="PANTHER" id="PTHR46652:SF3">
    <property type="entry name" value="LEUCINE-RICH REPEAT-CONTAINING PROTEIN 9"/>
    <property type="match status" value="1"/>
</dbReference>
<dbReference type="EMBL" id="CATOUU010000384">
    <property type="protein sequence ID" value="CAI9927689.1"/>
    <property type="molecule type" value="Genomic_DNA"/>
</dbReference>
<keyword evidence="5" id="KW-1185">Reference proteome</keyword>
<evidence type="ECO:0000313" key="3">
    <source>
        <dbReference type="EMBL" id="CAI9927689.1"/>
    </source>
</evidence>
<protein>
    <recommendedName>
        <fullName evidence="6">Chaoptin</fullName>
    </recommendedName>
</protein>
<reference evidence="3" key="1">
    <citation type="submission" date="2023-06" db="EMBL/GenBank/DDBJ databases">
        <authorList>
            <person name="Kurt Z."/>
        </authorList>
    </citation>
    <scope>NUCLEOTIDE SEQUENCE</scope>
</reference>
<organism evidence="3">
    <name type="scientific">Hexamita inflata</name>
    <dbReference type="NCBI Taxonomy" id="28002"/>
    <lineage>
        <taxon>Eukaryota</taxon>
        <taxon>Metamonada</taxon>
        <taxon>Diplomonadida</taxon>
        <taxon>Hexamitidae</taxon>
        <taxon>Hexamitinae</taxon>
        <taxon>Hexamita</taxon>
    </lineage>
</organism>
<dbReference type="EMBL" id="CAXDID020000180">
    <property type="protein sequence ID" value="CAL6049545.1"/>
    <property type="molecule type" value="Genomic_DNA"/>
</dbReference>
<dbReference type="PROSITE" id="PS51450">
    <property type="entry name" value="LRR"/>
    <property type="match status" value="10"/>
</dbReference>
<dbReference type="AlphaFoldDB" id="A0AA86NXF6"/>
<dbReference type="InterPro" id="IPR001611">
    <property type="entry name" value="Leu-rich_rpt"/>
</dbReference>
<dbReference type="InterPro" id="IPR050836">
    <property type="entry name" value="SDS22/Internalin_LRR"/>
</dbReference>
<dbReference type="Gene3D" id="3.80.10.10">
    <property type="entry name" value="Ribonuclease Inhibitor"/>
    <property type="match status" value="5"/>
</dbReference>
<proteinExistence type="predicted"/>
<dbReference type="SMART" id="SM00369">
    <property type="entry name" value="LRR_TYP"/>
    <property type="match status" value="9"/>
</dbReference>
<dbReference type="SUPFAM" id="SSF52075">
    <property type="entry name" value="Outer arm dynein light chain 1"/>
    <property type="match status" value="1"/>
</dbReference>
<dbReference type="InterPro" id="IPR032675">
    <property type="entry name" value="LRR_dom_sf"/>
</dbReference>